<dbReference type="Gene3D" id="3.30.559.10">
    <property type="entry name" value="Chloramphenicol acetyltransferase-like domain"/>
    <property type="match status" value="1"/>
</dbReference>
<dbReference type="EMBL" id="BQKI01000081">
    <property type="protein sequence ID" value="GJN29667.1"/>
    <property type="molecule type" value="Genomic_DNA"/>
</dbReference>
<protein>
    <submittedName>
        <fullName evidence="3">Uncharacterized protein</fullName>
    </submittedName>
</protein>
<keyword evidence="4" id="KW-1185">Reference proteome</keyword>
<keyword evidence="1" id="KW-0808">Transferase</keyword>
<dbReference type="InterPro" id="IPR051504">
    <property type="entry name" value="Plant_metabolite_acyltrans"/>
</dbReference>
<reference evidence="3" key="2">
    <citation type="submission" date="2021-12" db="EMBL/GenBank/DDBJ databases">
        <title>Resequencing data analysis of finger millet.</title>
        <authorList>
            <person name="Hatakeyama M."/>
            <person name="Aluri S."/>
            <person name="Balachadran M.T."/>
            <person name="Sivarajan S.R."/>
            <person name="Poveda L."/>
            <person name="Shimizu-Inatsugi R."/>
            <person name="Schlapbach R."/>
            <person name="Sreeman S.M."/>
            <person name="Shimizu K.K."/>
        </authorList>
    </citation>
    <scope>NUCLEOTIDE SEQUENCE</scope>
</reference>
<name>A0AAV5F4A3_ELECO</name>
<dbReference type="Pfam" id="PF02458">
    <property type="entry name" value="Transferase"/>
    <property type="match status" value="1"/>
</dbReference>
<evidence type="ECO:0000256" key="2">
    <source>
        <dbReference type="ARBA" id="ARBA00023315"/>
    </source>
</evidence>
<dbReference type="Proteomes" id="UP001054889">
    <property type="component" value="Unassembled WGS sequence"/>
</dbReference>
<gene>
    <name evidence="3" type="primary">gb17916</name>
    <name evidence="3" type="ORF">PR202_gb17916</name>
</gene>
<organism evidence="3 4">
    <name type="scientific">Eleusine coracana subsp. coracana</name>
    <dbReference type="NCBI Taxonomy" id="191504"/>
    <lineage>
        <taxon>Eukaryota</taxon>
        <taxon>Viridiplantae</taxon>
        <taxon>Streptophyta</taxon>
        <taxon>Embryophyta</taxon>
        <taxon>Tracheophyta</taxon>
        <taxon>Spermatophyta</taxon>
        <taxon>Magnoliopsida</taxon>
        <taxon>Liliopsida</taxon>
        <taxon>Poales</taxon>
        <taxon>Poaceae</taxon>
        <taxon>PACMAD clade</taxon>
        <taxon>Chloridoideae</taxon>
        <taxon>Cynodonteae</taxon>
        <taxon>Eleusininae</taxon>
        <taxon>Eleusine</taxon>
    </lineage>
</organism>
<dbReference type="AlphaFoldDB" id="A0AAV5F4A3"/>
<evidence type="ECO:0000313" key="3">
    <source>
        <dbReference type="EMBL" id="GJN29667.1"/>
    </source>
</evidence>
<proteinExistence type="predicted"/>
<sequence>MSCRVRALNVTHVHPTQTGDPSPPCHAECKLSFFDLSHIATMPMKRLFFFDGPDLPPFPSIIRTLHSSLADTLAIFFPLVGKLAFRASSGDVVIDCSPDAIASGVKFIEAEFSGNADDMRRLAADHEHDTEAFEQLVPKLEMTQLPSPVLAVQVTRPAGYGGAIAVGVSILHAVADGRSVWQFMRTWSMVAREGWQAASALEPPTFDRTVIAYPRSEEVARQISIVVHPA</sequence>
<dbReference type="GO" id="GO:0016747">
    <property type="term" value="F:acyltransferase activity, transferring groups other than amino-acyl groups"/>
    <property type="evidence" value="ECO:0007669"/>
    <property type="project" value="UniProtKB-ARBA"/>
</dbReference>
<evidence type="ECO:0000256" key="1">
    <source>
        <dbReference type="ARBA" id="ARBA00022679"/>
    </source>
</evidence>
<dbReference type="InterPro" id="IPR023213">
    <property type="entry name" value="CAT-like_dom_sf"/>
</dbReference>
<reference evidence="3" key="1">
    <citation type="journal article" date="2018" name="DNA Res.">
        <title>Multiple hybrid de novo genome assembly of finger millet, an orphan allotetraploid crop.</title>
        <authorList>
            <person name="Hatakeyama M."/>
            <person name="Aluri S."/>
            <person name="Balachadran M.T."/>
            <person name="Sivarajan S.R."/>
            <person name="Patrignani A."/>
            <person name="Gruter S."/>
            <person name="Poveda L."/>
            <person name="Shimizu-Inatsugi R."/>
            <person name="Baeten J."/>
            <person name="Francoijs K.J."/>
            <person name="Nataraja K.N."/>
            <person name="Reddy Y.A.N."/>
            <person name="Phadnis S."/>
            <person name="Ravikumar R.L."/>
            <person name="Schlapbach R."/>
            <person name="Sreeman S.M."/>
            <person name="Shimizu K.K."/>
        </authorList>
    </citation>
    <scope>NUCLEOTIDE SEQUENCE</scope>
</reference>
<dbReference type="PANTHER" id="PTHR31625">
    <property type="match status" value="1"/>
</dbReference>
<keyword evidence="2" id="KW-0012">Acyltransferase</keyword>
<evidence type="ECO:0000313" key="4">
    <source>
        <dbReference type="Proteomes" id="UP001054889"/>
    </source>
</evidence>
<comment type="caution">
    <text evidence="3">The sequence shown here is derived from an EMBL/GenBank/DDBJ whole genome shotgun (WGS) entry which is preliminary data.</text>
</comment>
<accession>A0AAV5F4A3</accession>